<dbReference type="InterPro" id="IPR013471">
    <property type="entry name" value="RNase_Z/BN"/>
</dbReference>
<dbReference type="Gene3D" id="3.60.15.10">
    <property type="entry name" value="Ribonuclease Z/Hydroxyacylglutathione hydrolase-like"/>
    <property type="match status" value="1"/>
</dbReference>
<comment type="subunit">
    <text evidence="2">Homodimer.</text>
</comment>
<proteinExistence type="inferred from homology"/>
<reference evidence="12 13" key="1">
    <citation type="submission" date="2017-11" db="EMBL/GenBank/DDBJ databases">
        <title>De novo assembly and phasing of dikaryotic genomes from two isolates of Puccinia coronata f. sp. avenae, the causal agent of oat crown rust.</title>
        <authorList>
            <person name="Miller M.E."/>
            <person name="Zhang Y."/>
            <person name="Omidvar V."/>
            <person name="Sperschneider J."/>
            <person name="Schwessinger B."/>
            <person name="Raley C."/>
            <person name="Palmer J.M."/>
            <person name="Garnica D."/>
            <person name="Upadhyaya N."/>
            <person name="Rathjen J."/>
            <person name="Taylor J.M."/>
            <person name="Park R.F."/>
            <person name="Dodds P.N."/>
            <person name="Hirsch C.D."/>
            <person name="Kianian S.F."/>
            <person name="Figueroa M."/>
        </authorList>
    </citation>
    <scope>NUCLEOTIDE SEQUENCE [LARGE SCALE GENOMIC DNA]</scope>
    <source>
        <strain evidence="11">12NC29</strain>
        <strain evidence="10">12SD80</strain>
    </source>
</reference>
<evidence type="ECO:0000256" key="8">
    <source>
        <dbReference type="ARBA" id="ARBA00022833"/>
    </source>
</evidence>
<dbReference type="GO" id="GO:0042781">
    <property type="term" value="F:3'-tRNA processing endoribonuclease activity"/>
    <property type="evidence" value="ECO:0007669"/>
    <property type="project" value="TreeGrafter"/>
</dbReference>
<feature type="compositionally biased region" description="Polar residues" evidence="9">
    <location>
        <begin position="518"/>
        <end position="535"/>
    </location>
</feature>
<evidence type="ECO:0000256" key="7">
    <source>
        <dbReference type="ARBA" id="ARBA00022801"/>
    </source>
</evidence>
<dbReference type="CDD" id="cd07717">
    <property type="entry name" value="RNaseZ_ZiPD-like_MBL-fold"/>
    <property type="match status" value="1"/>
</dbReference>
<organism evidence="11 12">
    <name type="scientific">Puccinia coronata f. sp. avenae</name>
    <dbReference type="NCBI Taxonomy" id="200324"/>
    <lineage>
        <taxon>Eukaryota</taxon>
        <taxon>Fungi</taxon>
        <taxon>Dikarya</taxon>
        <taxon>Basidiomycota</taxon>
        <taxon>Pucciniomycotina</taxon>
        <taxon>Pucciniomycetes</taxon>
        <taxon>Pucciniales</taxon>
        <taxon>Pucciniaceae</taxon>
        <taxon>Puccinia</taxon>
    </lineage>
</organism>
<evidence type="ECO:0000256" key="1">
    <source>
        <dbReference type="ARBA" id="ARBA00001947"/>
    </source>
</evidence>
<dbReference type="Proteomes" id="UP000235388">
    <property type="component" value="Unassembled WGS sequence"/>
</dbReference>
<dbReference type="Pfam" id="PF23023">
    <property type="entry name" value="Anti-Pycsar_Apyc1"/>
    <property type="match status" value="1"/>
</dbReference>
<evidence type="ECO:0000256" key="2">
    <source>
        <dbReference type="ARBA" id="ARBA00011738"/>
    </source>
</evidence>
<comment type="caution">
    <text evidence="11">The sequence shown here is derived from an EMBL/GenBank/DDBJ whole genome shotgun (WGS) entry which is preliminary data.</text>
</comment>
<sequence length="559" mass="62387">MISSFFKCNISQTFNQITKGRPRPKRILQRPWTKYNLNPDQISRLQQQGSLPKMEKRARPSTSNPAINPPAEFEITFLGTSAGKPTIHRNPSSLALRMDGQIWMFDCGEATTHQIMRTNLKPSNVTKIFITHLHGDHVLGLISFLSHIGDRADADLTSKNQHPFCDPNNMVEIYGPSGIREFVRSTLRLTKTHSLLKIKINELLIKSKDQVFTPSLSDPTGPGRLWHNEVLGQDIWSDQNGLWKDIIQINHCGVSVSAAPIQHTIDCVGYLLTEANRREKFDMAQLNPILQRHADEIKQMGFKVLPAILSQLEKTRKPINFSTGVTIHPPSLSIRGRRIMILGDTCDPSAMAYLNEQEEPQLQPIDLLVHEATGTSVADAHELKQEELQSESQVASKMYQRGHSTSFMAGQFAHRVRAKRLVLNHLGGKFPAPQACLCPSNAFPSSSSQPSTPQLPAIADQNGLKIIHAGLWKKFEETDAARQAKVHEELAWLQAVEKDALDGWRSASQDSHSLSQSKLVNQSPTPDQTNESECSSPVPRVSVAYDFLQIKVPRSDLTG</sequence>
<name>A0A2N5VIS7_9BASI</name>
<dbReference type="SUPFAM" id="SSF56281">
    <property type="entry name" value="Metallo-hydrolase/oxidoreductase"/>
    <property type="match status" value="1"/>
</dbReference>
<evidence type="ECO:0000313" key="10">
    <source>
        <dbReference type="EMBL" id="PLW37798.1"/>
    </source>
</evidence>
<keyword evidence="3" id="KW-0819">tRNA processing</keyword>
<evidence type="ECO:0000313" key="13">
    <source>
        <dbReference type="Proteomes" id="UP000235392"/>
    </source>
</evidence>
<evidence type="ECO:0000256" key="9">
    <source>
        <dbReference type="SAM" id="MobiDB-lite"/>
    </source>
</evidence>
<accession>A0A2N5VIS7</accession>
<keyword evidence="5" id="KW-0479">Metal-binding</keyword>
<dbReference type="AlphaFoldDB" id="A0A2N5VIS7"/>
<evidence type="ECO:0000256" key="4">
    <source>
        <dbReference type="ARBA" id="ARBA00022722"/>
    </source>
</evidence>
<feature type="region of interest" description="Disordered" evidence="9">
    <location>
        <begin position="507"/>
        <end position="537"/>
    </location>
</feature>
<keyword evidence="7" id="KW-0378">Hydrolase</keyword>
<dbReference type="PANTHER" id="PTHR46018:SF2">
    <property type="entry name" value="ZINC PHOSPHODIESTERASE ELAC PROTEIN 1"/>
    <property type="match status" value="1"/>
</dbReference>
<evidence type="ECO:0000256" key="5">
    <source>
        <dbReference type="ARBA" id="ARBA00022723"/>
    </source>
</evidence>
<keyword evidence="4" id="KW-0540">Nuclease</keyword>
<dbReference type="EMBL" id="PGCI01000137">
    <property type="protein sequence ID" value="PLW37798.1"/>
    <property type="molecule type" value="Genomic_DNA"/>
</dbReference>
<gene>
    <name evidence="11" type="ORF">PCANC_07095</name>
    <name evidence="10" type="ORF">PCASD_11308</name>
</gene>
<dbReference type="HAMAP" id="MF_01818">
    <property type="entry name" value="RNase_Z_BN"/>
    <property type="match status" value="1"/>
</dbReference>
<dbReference type="STRING" id="200324.A0A2N5VIS7"/>
<dbReference type="Proteomes" id="UP000235392">
    <property type="component" value="Unassembled WGS sequence"/>
</dbReference>
<feature type="region of interest" description="Disordered" evidence="9">
    <location>
        <begin position="47"/>
        <end position="70"/>
    </location>
</feature>
<evidence type="ECO:0000256" key="6">
    <source>
        <dbReference type="ARBA" id="ARBA00022759"/>
    </source>
</evidence>
<dbReference type="OrthoDB" id="527344at2759"/>
<dbReference type="GO" id="GO:0005634">
    <property type="term" value="C:nucleus"/>
    <property type="evidence" value="ECO:0007669"/>
    <property type="project" value="TreeGrafter"/>
</dbReference>
<keyword evidence="8" id="KW-0862">Zinc</keyword>
<feature type="compositionally biased region" description="Low complexity" evidence="9">
    <location>
        <begin position="507"/>
        <end position="517"/>
    </location>
</feature>
<evidence type="ECO:0000313" key="11">
    <source>
        <dbReference type="EMBL" id="PLW49882.1"/>
    </source>
</evidence>
<dbReference type="PANTHER" id="PTHR46018">
    <property type="entry name" value="ZINC PHOSPHODIESTERASE ELAC PROTEIN 1"/>
    <property type="match status" value="1"/>
</dbReference>
<evidence type="ECO:0000313" key="12">
    <source>
        <dbReference type="Proteomes" id="UP000235388"/>
    </source>
</evidence>
<dbReference type="InterPro" id="IPR036866">
    <property type="entry name" value="RibonucZ/Hydroxyglut_hydro"/>
</dbReference>
<keyword evidence="12" id="KW-1185">Reference proteome</keyword>
<dbReference type="GO" id="GO:0046872">
    <property type="term" value="F:metal ion binding"/>
    <property type="evidence" value="ECO:0007669"/>
    <property type="project" value="UniProtKB-KW"/>
</dbReference>
<dbReference type="EMBL" id="PGCJ01000093">
    <property type="protein sequence ID" value="PLW49882.1"/>
    <property type="molecule type" value="Genomic_DNA"/>
</dbReference>
<keyword evidence="6" id="KW-0255">Endonuclease</keyword>
<comment type="cofactor">
    <cofactor evidence="1">
        <name>Zn(2+)</name>
        <dbReference type="ChEBI" id="CHEBI:29105"/>
    </cofactor>
</comment>
<evidence type="ECO:0000256" key="3">
    <source>
        <dbReference type="ARBA" id="ARBA00022694"/>
    </source>
</evidence>
<protein>
    <submittedName>
        <fullName evidence="11">Uncharacterized protein</fullName>
    </submittedName>
</protein>